<dbReference type="Proteomes" id="UP000026962">
    <property type="component" value="Chromosome 11"/>
</dbReference>
<protein>
    <submittedName>
        <fullName evidence="2">Uncharacterized protein</fullName>
    </submittedName>
</protein>
<dbReference type="Gramene" id="OPUNC11G06860.1">
    <property type="protein sequence ID" value="OPUNC11G06860.1"/>
    <property type="gene ID" value="OPUNC11G06860"/>
</dbReference>
<keyword evidence="3" id="KW-1185">Reference proteome</keyword>
<evidence type="ECO:0000313" key="2">
    <source>
        <dbReference type="EnsemblPlants" id="OPUNC11G06860.1"/>
    </source>
</evidence>
<evidence type="ECO:0000313" key="3">
    <source>
        <dbReference type="Proteomes" id="UP000026962"/>
    </source>
</evidence>
<dbReference type="HOGENOM" id="CLU_1889127_0_0_1"/>
<sequence length="135" mass="14887">MEELELEAHEEEEEDRVVERREKKKNGEITELVKIICSMVDVDWVEGVASSFVLYLTIASTGGGGSPVLIGTRAEAGSGCVGGLAGEAAQAILWLREHEEEQLLHHRNQEEQEGEEASKSEETTESDSKEMIESD</sequence>
<dbReference type="EnsemblPlants" id="OPUNC11G06860.1">
    <property type="protein sequence ID" value="OPUNC11G06860.1"/>
    <property type="gene ID" value="OPUNC11G06860"/>
</dbReference>
<name>A0A0E0MDX0_ORYPU</name>
<proteinExistence type="predicted"/>
<accession>A0A0E0MDX0</accession>
<reference evidence="2" key="1">
    <citation type="submission" date="2015-04" db="UniProtKB">
        <authorList>
            <consortium name="EnsemblPlants"/>
        </authorList>
    </citation>
    <scope>IDENTIFICATION</scope>
</reference>
<feature type="region of interest" description="Disordered" evidence="1">
    <location>
        <begin position="102"/>
        <end position="135"/>
    </location>
</feature>
<dbReference type="AlphaFoldDB" id="A0A0E0MDX0"/>
<organism evidence="2">
    <name type="scientific">Oryza punctata</name>
    <name type="common">Red rice</name>
    <dbReference type="NCBI Taxonomy" id="4537"/>
    <lineage>
        <taxon>Eukaryota</taxon>
        <taxon>Viridiplantae</taxon>
        <taxon>Streptophyta</taxon>
        <taxon>Embryophyta</taxon>
        <taxon>Tracheophyta</taxon>
        <taxon>Spermatophyta</taxon>
        <taxon>Magnoliopsida</taxon>
        <taxon>Liliopsida</taxon>
        <taxon>Poales</taxon>
        <taxon>Poaceae</taxon>
        <taxon>BOP clade</taxon>
        <taxon>Oryzoideae</taxon>
        <taxon>Oryzeae</taxon>
        <taxon>Oryzinae</taxon>
        <taxon>Oryza</taxon>
    </lineage>
</organism>
<evidence type="ECO:0000256" key="1">
    <source>
        <dbReference type="SAM" id="MobiDB-lite"/>
    </source>
</evidence>
<reference evidence="2" key="2">
    <citation type="submission" date="2018-05" db="EMBL/GenBank/DDBJ databases">
        <title>OpunRS2 (Oryza punctata Reference Sequence Version 2).</title>
        <authorList>
            <person name="Zhang J."/>
            <person name="Kudrna D."/>
            <person name="Lee S."/>
            <person name="Talag J."/>
            <person name="Welchert J."/>
            <person name="Wing R.A."/>
        </authorList>
    </citation>
    <scope>NUCLEOTIDE SEQUENCE [LARGE SCALE GENOMIC DNA]</scope>
</reference>